<sequence>MAGSREIEQTAAQWLARRDSGDWPAAAQAELEAWLARATAHRVAFVRLQAAWRQAGRLQALAAGEGGVPARAAWDEVAPPRAPGAGAAVGADAGEDREARDRAAPPPRAEALTFQPRRAPARASRWPFAAAAAVAALAVGLGWGWLHYGATERASYRTALGATDEVALADGSRATLSSDSRIEVALSGARRRVELAQGEAFFDVAKDPGRPFAVEAGARRVVAVGTHFSVRRDGADLRVVVTEGTVRLESEPVGGHPQPTTLLPAGSIALAGPSGVLVRSVAVEEAERYVDWRHGFLVFRDTPLAQAAAEFNRYSARKLVIADAAAGELRVGGNFRWSNAEMFVGLLEQAMPVKAERLPDRIVLHSR</sequence>
<evidence type="ECO:0000313" key="5">
    <source>
        <dbReference type="EMBL" id="ROU08512.1"/>
    </source>
</evidence>
<keyword evidence="2" id="KW-1133">Transmembrane helix</keyword>
<evidence type="ECO:0000256" key="1">
    <source>
        <dbReference type="SAM" id="MobiDB-lite"/>
    </source>
</evidence>
<feature type="compositionally biased region" description="Basic and acidic residues" evidence="1">
    <location>
        <begin position="94"/>
        <end position="103"/>
    </location>
</feature>
<feature type="region of interest" description="Disordered" evidence="1">
    <location>
        <begin position="79"/>
        <end position="110"/>
    </location>
</feature>
<proteinExistence type="predicted"/>
<name>A0A3N2RM15_LYSEN</name>
<evidence type="ECO:0000313" key="6">
    <source>
        <dbReference type="Proteomes" id="UP000275910"/>
    </source>
</evidence>
<feature type="compositionally biased region" description="Low complexity" evidence="1">
    <location>
        <begin position="79"/>
        <end position="92"/>
    </location>
</feature>
<dbReference type="GO" id="GO:0016989">
    <property type="term" value="F:sigma factor antagonist activity"/>
    <property type="evidence" value="ECO:0007669"/>
    <property type="project" value="TreeGrafter"/>
</dbReference>
<comment type="caution">
    <text evidence="5">The sequence shown here is derived from an EMBL/GenBank/DDBJ whole genome shotgun (WGS) entry which is preliminary data.</text>
</comment>
<dbReference type="PANTHER" id="PTHR30273">
    <property type="entry name" value="PERIPLASMIC SIGNAL SENSOR AND SIGMA FACTOR ACTIVATOR FECR-RELATED"/>
    <property type="match status" value="1"/>
</dbReference>
<feature type="domain" description="FecR N-terminal" evidence="4">
    <location>
        <begin position="9"/>
        <end position="50"/>
    </location>
</feature>
<keyword evidence="2" id="KW-0812">Transmembrane</keyword>
<dbReference type="Pfam" id="PF16220">
    <property type="entry name" value="DUF4880"/>
    <property type="match status" value="1"/>
</dbReference>
<organism evidence="5 6">
    <name type="scientific">Lysobacter enzymogenes</name>
    <dbReference type="NCBI Taxonomy" id="69"/>
    <lineage>
        <taxon>Bacteria</taxon>
        <taxon>Pseudomonadati</taxon>
        <taxon>Pseudomonadota</taxon>
        <taxon>Gammaproteobacteria</taxon>
        <taxon>Lysobacterales</taxon>
        <taxon>Lysobacteraceae</taxon>
        <taxon>Lysobacter</taxon>
    </lineage>
</organism>
<dbReference type="Proteomes" id="UP000275910">
    <property type="component" value="Unassembled WGS sequence"/>
</dbReference>
<dbReference type="Pfam" id="PF04773">
    <property type="entry name" value="FecR"/>
    <property type="match status" value="1"/>
</dbReference>
<dbReference type="EMBL" id="RCTY01000012">
    <property type="protein sequence ID" value="ROU08512.1"/>
    <property type="molecule type" value="Genomic_DNA"/>
</dbReference>
<gene>
    <name evidence="5" type="ORF">D9T17_04305</name>
</gene>
<dbReference type="Gene3D" id="3.55.50.30">
    <property type="match status" value="1"/>
</dbReference>
<protein>
    <submittedName>
        <fullName evidence="5">DUF4880 domain-containing protein</fullName>
    </submittedName>
</protein>
<dbReference type="Gene3D" id="2.60.120.1440">
    <property type="match status" value="1"/>
</dbReference>
<evidence type="ECO:0000259" key="3">
    <source>
        <dbReference type="Pfam" id="PF04773"/>
    </source>
</evidence>
<dbReference type="InterPro" id="IPR012373">
    <property type="entry name" value="Ferrdict_sens_TM"/>
</dbReference>
<accession>A0A3N2RM15</accession>
<feature type="transmembrane region" description="Helical" evidence="2">
    <location>
        <begin position="126"/>
        <end position="146"/>
    </location>
</feature>
<dbReference type="InterPro" id="IPR032623">
    <property type="entry name" value="FecR_N"/>
</dbReference>
<evidence type="ECO:0000259" key="4">
    <source>
        <dbReference type="Pfam" id="PF16220"/>
    </source>
</evidence>
<evidence type="ECO:0000256" key="2">
    <source>
        <dbReference type="SAM" id="Phobius"/>
    </source>
</evidence>
<dbReference type="InterPro" id="IPR006860">
    <property type="entry name" value="FecR"/>
</dbReference>
<dbReference type="PIRSF" id="PIRSF018266">
    <property type="entry name" value="FecR"/>
    <property type="match status" value="1"/>
</dbReference>
<dbReference type="PANTHER" id="PTHR30273:SF2">
    <property type="entry name" value="PROTEIN FECR"/>
    <property type="match status" value="1"/>
</dbReference>
<keyword evidence="2" id="KW-0472">Membrane</keyword>
<reference evidence="5 6" key="1">
    <citation type="submission" date="2018-10" db="EMBL/GenBank/DDBJ databases">
        <title>The genome of Lysobacter enzymogenes OH11.</title>
        <authorList>
            <person name="Liu F."/>
            <person name="Zhao Y."/>
            <person name="Qian G."/>
            <person name="Chen Y."/>
            <person name="Xu H."/>
        </authorList>
    </citation>
    <scope>NUCLEOTIDE SEQUENCE [LARGE SCALE GENOMIC DNA]</scope>
    <source>
        <strain evidence="5 6">OH11</strain>
    </source>
</reference>
<dbReference type="AlphaFoldDB" id="A0A3N2RM15"/>
<feature type="domain" description="FecR protein" evidence="3">
    <location>
        <begin position="155"/>
        <end position="247"/>
    </location>
</feature>